<sequence>MLGAITGDIIGSVYEWNNIKTTDFPLFNQNNKFTDDSVLTIALAETILQQSDYAETMKAYYHRYPKAGFGASFIQWANQTNSQPYNSWGNGAAMRISPVAYYFDSLEEIQKKATTYTNITHNHPEGIKGALATASAIYLARTHHSKTEIKNYITQTFHYDLNRTCDEIRPTYTFDVSCQGSVPQAIIAFLESTDFENAIRLAVSLGGDSDTIACITGSIAEAFYAGVPEPIAQQALNFLDDPLRTTVQQFREKYIHF</sequence>
<feature type="binding site" evidence="1">
    <location>
        <position position="36"/>
    </location>
    <ligand>
        <name>Mg(2+)</name>
        <dbReference type="ChEBI" id="CHEBI:18420"/>
        <label>1</label>
    </ligand>
</feature>
<dbReference type="InterPro" id="IPR005502">
    <property type="entry name" value="Ribosyl_crysJ1"/>
</dbReference>
<dbReference type="EMBL" id="JH600070">
    <property type="protein sequence ID" value="EIJ43996.1"/>
    <property type="molecule type" value="Genomic_DNA"/>
</dbReference>
<dbReference type="Gene3D" id="1.10.4080.10">
    <property type="entry name" value="ADP-ribosylation/Crystallin J1"/>
    <property type="match status" value="1"/>
</dbReference>
<dbReference type="HOGENOM" id="CLU_024566_1_0_6"/>
<dbReference type="InterPro" id="IPR050792">
    <property type="entry name" value="ADP-ribosylglycohydrolase"/>
</dbReference>
<evidence type="ECO:0000256" key="1">
    <source>
        <dbReference type="PIRSR" id="PIRSR605502-1"/>
    </source>
</evidence>
<feature type="binding site" evidence="1">
    <location>
        <position position="210"/>
    </location>
    <ligand>
        <name>Mg(2+)</name>
        <dbReference type="ChEBI" id="CHEBI:18420"/>
        <label>1</label>
    </ligand>
</feature>
<reference evidence="2 3" key="1">
    <citation type="submission" date="2011-11" db="EMBL/GenBank/DDBJ databases">
        <title>Improved High-Quality Draft sequence of Beggiatoa alba B18lD.</title>
        <authorList>
            <consortium name="US DOE Joint Genome Institute"/>
            <person name="Lucas S."/>
            <person name="Han J."/>
            <person name="Lapidus A."/>
            <person name="Cheng J.-F."/>
            <person name="Goodwin L."/>
            <person name="Pitluck S."/>
            <person name="Peters L."/>
            <person name="Mikhailova N."/>
            <person name="Held B."/>
            <person name="Detter J.C."/>
            <person name="Han C."/>
            <person name="Tapia R."/>
            <person name="Land M."/>
            <person name="Hauser L."/>
            <person name="Kyrpides N."/>
            <person name="Ivanova N."/>
            <person name="Pagani I."/>
            <person name="Samuel K."/>
            <person name="Teske A."/>
            <person name="Mueller J."/>
            <person name="Woyke T."/>
        </authorList>
    </citation>
    <scope>NUCLEOTIDE SEQUENCE [LARGE SCALE GENOMIC DNA]</scope>
    <source>
        <strain evidence="2 3">B18LD</strain>
    </source>
</reference>
<dbReference type="RefSeq" id="WP_002691671.1">
    <property type="nucleotide sequence ID" value="NZ_JH600070.1"/>
</dbReference>
<protein>
    <submittedName>
        <fullName evidence="2">ADP-ribosylglycohydrolase</fullName>
    </submittedName>
</protein>
<feature type="binding site" evidence="1">
    <location>
        <position position="208"/>
    </location>
    <ligand>
        <name>Mg(2+)</name>
        <dbReference type="ChEBI" id="CHEBI:18420"/>
        <label>1</label>
    </ligand>
</feature>
<feature type="binding site" evidence="1">
    <location>
        <position position="211"/>
    </location>
    <ligand>
        <name>Mg(2+)</name>
        <dbReference type="ChEBI" id="CHEBI:18420"/>
        <label>1</label>
    </ligand>
</feature>
<proteinExistence type="predicted"/>
<dbReference type="PANTHER" id="PTHR16222">
    <property type="entry name" value="ADP-RIBOSYLGLYCOHYDROLASE"/>
    <property type="match status" value="1"/>
</dbReference>
<gene>
    <name evidence="2" type="ORF">BegalDRAFT_3171</name>
</gene>
<dbReference type="GO" id="GO:0046872">
    <property type="term" value="F:metal ion binding"/>
    <property type="evidence" value="ECO:0007669"/>
    <property type="project" value="UniProtKB-KW"/>
</dbReference>
<dbReference type="OrthoDB" id="9798107at2"/>
<evidence type="ECO:0000313" key="3">
    <source>
        <dbReference type="Proteomes" id="UP000005744"/>
    </source>
</evidence>
<dbReference type="Pfam" id="PF03747">
    <property type="entry name" value="ADP_ribosyl_GH"/>
    <property type="match status" value="1"/>
</dbReference>
<dbReference type="InterPro" id="IPR036705">
    <property type="entry name" value="Ribosyl_crysJ1_sf"/>
</dbReference>
<organism evidence="2 3">
    <name type="scientific">Beggiatoa alba B18LD</name>
    <dbReference type="NCBI Taxonomy" id="395493"/>
    <lineage>
        <taxon>Bacteria</taxon>
        <taxon>Pseudomonadati</taxon>
        <taxon>Pseudomonadota</taxon>
        <taxon>Gammaproteobacteria</taxon>
        <taxon>Thiotrichales</taxon>
        <taxon>Thiotrichaceae</taxon>
        <taxon>Beggiatoa</taxon>
    </lineage>
</organism>
<dbReference type="GO" id="GO:0016787">
    <property type="term" value="F:hydrolase activity"/>
    <property type="evidence" value="ECO:0007669"/>
    <property type="project" value="UniProtKB-KW"/>
</dbReference>
<feature type="binding site" evidence="1">
    <location>
        <position position="35"/>
    </location>
    <ligand>
        <name>Mg(2+)</name>
        <dbReference type="ChEBI" id="CHEBI:18420"/>
        <label>1</label>
    </ligand>
</feature>
<dbReference type="PANTHER" id="PTHR16222:SF12">
    <property type="entry name" value="ADP-RIBOSYLGLYCOHYDROLASE-RELATED"/>
    <property type="match status" value="1"/>
</dbReference>
<dbReference type="SUPFAM" id="SSF101478">
    <property type="entry name" value="ADP-ribosylglycohydrolase"/>
    <property type="match status" value="1"/>
</dbReference>
<name>I3CK53_9GAMM</name>
<dbReference type="eggNOG" id="COG1397">
    <property type="taxonomic scope" value="Bacteria"/>
</dbReference>
<accession>I3CK53</accession>
<keyword evidence="2" id="KW-0378">Hydrolase</keyword>
<keyword evidence="3" id="KW-1185">Reference proteome</keyword>
<keyword evidence="1" id="KW-0479">Metal-binding</keyword>
<dbReference type="Proteomes" id="UP000005744">
    <property type="component" value="Unassembled WGS sequence"/>
</dbReference>
<comment type="cofactor">
    <cofactor evidence="1">
        <name>Mg(2+)</name>
        <dbReference type="ChEBI" id="CHEBI:18420"/>
    </cofactor>
    <text evidence="1">Binds 2 magnesium ions per subunit.</text>
</comment>
<feature type="binding site" evidence="1">
    <location>
        <position position="34"/>
    </location>
    <ligand>
        <name>Mg(2+)</name>
        <dbReference type="ChEBI" id="CHEBI:18420"/>
        <label>1</label>
    </ligand>
</feature>
<keyword evidence="1" id="KW-0460">Magnesium</keyword>
<dbReference type="AlphaFoldDB" id="I3CK53"/>
<evidence type="ECO:0000313" key="2">
    <source>
        <dbReference type="EMBL" id="EIJ43996.1"/>
    </source>
</evidence>